<dbReference type="Proteomes" id="UP001597051">
    <property type="component" value="Unassembled WGS sequence"/>
</dbReference>
<sequence>MLNKINASGLYEACDLIILVVNGDKNLLNFDYNDVLGKIRIIHAQPSINHCEFPGLHELWSDAKKHDFYVLYLHTKGVTHINNKVIENWVSYLTYFNVEKWQDRINDLKEYDCTGVNFKGDYKNQLNQPEKWFRSGPPPHYSGNFWWSKSSYIKLLPNPYLIIPDNDYYKWRYFCEMWVLQLSGKFQNVWNSGVRHYMFEPYPAFMYRGEKKYRIQRFLLKKLFRLFIRIMRKY</sequence>
<organism evidence="1 2">
    <name type="scientific">Flavobacterium myungsuense</name>
    <dbReference type="NCBI Taxonomy" id="651823"/>
    <lineage>
        <taxon>Bacteria</taxon>
        <taxon>Pseudomonadati</taxon>
        <taxon>Bacteroidota</taxon>
        <taxon>Flavobacteriia</taxon>
        <taxon>Flavobacteriales</taxon>
        <taxon>Flavobacteriaceae</taxon>
        <taxon>Flavobacterium</taxon>
    </lineage>
</organism>
<proteinExistence type="predicted"/>
<evidence type="ECO:0008006" key="3">
    <source>
        <dbReference type="Google" id="ProtNLM"/>
    </source>
</evidence>
<keyword evidence="2" id="KW-1185">Reference proteome</keyword>
<comment type="caution">
    <text evidence="1">The sequence shown here is derived from an EMBL/GenBank/DDBJ whole genome shotgun (WGS) entry which is preliminary data.</text>
</comment>
<name>A0ABW3IZJ7_9FLAO</name>
<dbReference type="EMBL" id="JBHTIZ010000011">
    <property type="protein sequence ID" value="MFD0983595.1"/>
    <property type="molecule type" value="Genomic_DNA"/>
</dbReference>
<gene>
    <name evidence="1" type="ORF">ACFQ0S_03800</name>
</gene>
<evidence type="ECO:0000313" key="1">
    <source>
        <dbReference type="EMBL" id="MFD0983595.1"/>
    </source>
</evidence>
<dbReference type="RefSeq" id="WP_379754081.1">
    <property type="nucleotide sequence ID" value="NZ_JBHSYB010000012.1"/>
</dbReference>
<reference evidence="2" key="1">
    <citation type="journal article" date="2019" name="Int. J. Syst. Evol. Microbiol.">
        <title>The Global Catalogue of Microorganisms (GCM) 10K type strain sequencing project: providing services to taxonomists for standard genome sequencing and annotation.</title>
        <authorList>
            <consortium name="The Broad Institute Genomics Platform"/>
            <consortium name="The Broad Institute Genome Sequencing Center for Infectious Disease"/>
            <person name="Wu L."/>
            <person name="Ma J."/>
        </authorList>
    </citation>
    <scope>NUCLEOTIDE SEQUENCE [LARGE SCALE GENOMIC DNA]</scope>
    <source>
        <strain evidence="2">CECT 7649</strain>
    </source>
</reference>
<evidence type="ECO:0000313" key="2">
    <source>
        <dbReference type="Proteomes" id="UP001597051"/>
    </source>
</evidence>
<protein>
    <recommendedName>
        <fullName evidence="3">Glycosyltransferase</fullName>
    </recommendedName>
</protein>
<accession>A0ABW3IZJ7</accession>